<organism evidence="1 2">
    <name type="scientific">Candidatus Enterococcus myersii</name>
    <dbReference type="NCBI Taxonomy" id="2815322"/>
    <lineage>
        <taxon>Bacteria</taxon>
        <taxon>Bacillati</taxon>
        <taxon>Bacillota</taxon>
        <taxon>Bacilli</taxon>
        <taxon>Lactobacillales</taxon>
        <taxon>Enterococcaceae</taxon>
        <taxon>Enterococcus</taxon>
    </lineage>
</organism>
<reference evidence="1 2" key="1">
    <citation type="submission" date="2021-03" db="EMBL/GenBank/DDBJ databases">
        <title>Enterococcal diversity collection.</title>
        <authorList>
            <person name="Gilmore M.S."/>
            <person name="Schwartzman J."/>
            <person name="Van Tyne D."/>
            <person name="Martin M."/>
            <person name="Earl A.M."/>
            <person name="Manson A.L."/>
            <person name="Straub T."/>
            <person name="Salamzade R."/>
            <person name="Saavedra J."/>
            <person name="Lebreton F."/>
            <person name="Prichula J."/>
            <person name="Schaufler K."/>
            <person name="Gaca A."/>
            <person name="Sgardioli B."/>
            <person name="Wagenaar J."/>
            <person name="Strong T."/>
        </authorList>
    </citation>
    <scope>NUCLEOTIDE SEQUENCE [LARGE SCALE GENOMIC DNA]</scope>
    <source>
        <strain evidence="1 2">MJM12</strain>
    </source>
</reference>
<keyword evidence="2" id="KW-1185">Reference proteome</keyword>
<proteinExistence type="predicted"/>
<dbReference type="RefSeq" id="WP_206902743.1">
    <property type="nucleotide sequence ID" value="NZ_JAFLVT010000005.1"/>
</dbReference>
<evidence type="ECO:0008006" key="3">
    <source>
        <dbReference type="Google" id="ProtNLM"/>
    </source>
</evidence>
<evidence type="ECO:0000313" key="1">
    <source>
        <dbReference type="EMBL" id="MBO0448537.1"/>
    </source>
</evidence>
<evidence type="ECO:0000313" key="2">
    <source>
        <dbReference type="Proteomes" id="UP000664256"/>
    </source>
</evidence>
<gene>
    <name evidence="1" type="ORF">JZO76_03215</name>
</gene>
<dbReference type="Proteomes" id="UP000664256">
    <property type="component" value="Unassembled WGS sequence"/>
</dbReference>
<protein>
    <recommendedName>
        <fullName evidence="3">TPR repeat-containing protein</fullName>
    </recommendedName>
</protein>
<dbReference type="EMBL" id="JAFLVT010000005">
    <property type="protein sequence ID" value="MBO0448537.1"/>
    <property type="molecule type" value="Genomic_DNA"/>
</dbReference>
<sequence>MGEKIVFPDELQRNIRLAKKAMEQKEFLTSVTYLQKAYEMEMSFEINQLYTEALLKSEDFKSALQIAQDFAIEYQKTATTITTYVRILLLNQQFLTARKLVIQNSLLTKEQKKTLTQQIKQLELAIDLLDPESLQVKRQLLNQWDESLMPIITADWEVFVGQLTYPQFIGLMQDFLPKCRNNFLRPRLVEELVLLGCDKVIRCARWDNTIATINLKELKLPEEVPAYQKLKTYFETEIAATDIQLANYCLTELSAQLAVTYPFVPFTDDLKRWEQSYILEYQAMMGNNKAVAGLEKLADITKQKEKIRQIYQVIF</sequence>
<name>A0ABS3H508_9ENTE</name>
<accession>A0ABS3H508</accession>
<comment type="caution">
    <text evidence="1">The sequence shown here is derived from an EMBL/GenBank/DDBJ whole genome shotgun (WGS) entry which is preliminary data.</text>
</comment>